<keyword evidence="4" id="KW-1185">Reference proteome</keyword>
<dbReference type="PANTHER" id="PTHR12558">
    <property type="entry name" value="CELL DIVISION CYCLE 16,23,27"/>
    <property type="match status" value="1"/>
</dbReference>
<feature type="repeat" description="TPR" evidence="1">
    <location>
        <begin position="369"/>
        <end position="402"/>
    </location>
</feature>
<accession>A0ABW0SFF5</accession>
<comment type="caution">
    <text evidence="3">The sequence shown here is derived from an EMBL/GenBank/DDBJ whole genome shotgun (WGS) entry which is preliminary data.</text>
</comment>
<reference evidence="4" key="1">
    <citation type="journal article" date="2019" name="Int. J. Syst. Evol. Microbiol.">
        <title>The Global Catalogue of Microorganisms (GCM) 10K type strain sequencing project: providing services to taxonomists for standard genome sequencing and annotation.</title>
        <authorList>
            <consortium name="The Broad Institute Genomics Platform"/>
            <consortium name="The Broad Institute Genome Sequencing Center for Infectious Disease"/>
            <person name="Wu L."/>
            <person name="Ma J."/>
        </authorList>
    </citation>
    <scope>NUCLEOTIDE SEQUENCE [LARGE SCALE GENOMIC DNA]</scope>
    <source>
        <strain evidence="4">KACC 11588</strain>
    </source>
</reference>
<dbReference type="Proteomes" id="UP001596056">
    <property type="component" value="Unassembled WGS sequence"/>
</dbReference>
<dbReference type="EMBL" id="JBHSNA010000018">
    <property type="protein sequence ID" value="MFC5567748.1"/>
    <property type="molecule type" value="Genomic_DNA"/>
</dbReference>
<dbReference type="InterPro" id="IPR019734">
    <property type="entry name" value="TPR_rpt"/>
</dbReference>
<dbReference type="InterPro" id="IPR011990">
    <property type="entry name" value="TPR-like_helical_dom_sf"/>
</dbReference>
<evidence type="ECO:0000256" key="2">
    <source>
        <dbReference type="SAM" id="SignalP"/>
    </source>
</evidence>
<sequence length="577" mass="60476">MHASGRPAALLGAMATALALILAGPLPAQDGPATAPAAPAGTYLAARAAREAADLPRAADLFAQALDADPSNPWLLGNALAANLGLGRLDRAEPLARRLSETGLPSPYAVLVLDVARARAGDWPGLLSALDARDGNPLVDGLTRGWAQLGAGDAAAATAAFDAVAADPAFRPFALYHKALALALSGDLAGADAILALPESEGMQHTRRAVLAHAQVLAALDRAPDALALIDGEFGPDLDAPLAALHARLAAGEPVPFALVATPQEGLAELHHSVAAALAPDDAEAALLYARAALALNPSHAEAAILTARLLESLDQTVLAREAYALVPASDPLSLEAETGRADLLQAEGQDEAALEVLTRLAQDRPEDAQAQAALADQLRRMDRFAEAEAAYDRTLALTPEGTGRLWYLHFMRALAREGQGDWPGTESDLRAALALAPDQPQLLNHLGYSLVDRGENLPEALDLIRRAVDLEPESGAIVDSLGWAYYRLGRHTDAVAQLETAVTLLATDPVINDHLGDAYWMVGRAREARFQWTRALSLDPAPKDEIRIRAKLDRGLDAVLAEEREAAGLPAETSGG</sequence>
<feature type="signal peptide" evidence="2">
    <location>
        <begin position="1"/>
        <end position="28"/>
    </location>
</feature>
<dbReference type="RefSeq" id="WP_245218899.1">
    <property type="nucleotide sequence ID" value="NZ_JAGGJP010000017.1"/>
</dbReference>
<evidence type="ECO:0000313" key="3">
    <source>
        <dbReference type="EMBL" id="MFC5567748.1"/>
    </source>
</evidence>
<organism evidence="3 4">
    <name type="scientific">Rubellimicrobium aerolatum</name>
    <dbReference type="NCBI Taxonomy" id="490979"/>
    <lineage>
        <taxon>Bacteria</taxon>
        <taxon>Pseudomonadati</taxon>
        <taxon>Pseudomonadota</taxon>
        <taxon>Alphaproteobacteria</taxon>
        <taxon>Rhodobacterales</taxon>
        <taxon>Roseobacteraceae</taxon>
        <taxon>Rubellimicrobium</taxon>
    </lineage>
</organism>
<protein>
    <submittedName>
        <fullName evidence="3">Tetratricopeptide repeat protein</fullName>
    </submittedName>
</protein>
<feature type="chain" id="PRO_5045850006" evidence="2">
    <location>
        <begin position="29"/>
        <end position="577"/>
    </location>
</feature>
<name>A0ABW0SFF5_9RHOB</name>
<dbReference type="PANTHER" id="PTHR12558:SF13">
    <property type="entry name" value="CELL DIVISION CYCLE PROTEIN 27 HOMOLOG"/>
    <property type="match status" value="1"/>
</dbReference>
<proteinExistence type="predicted"/>
<dbReference type="PROSITE" id="PS50005">
    <property type="entry name" value="TPR"/>
    <property type="match status" value="1"/>
</dbReference>
<keyword evidence="1" id="KW-0802">TPR repeat</keyword>
<keyword evidence="2" id="KW-0732">Signal</keyword>
<gene>
    <name evidence="3" type="ORF">ACFPOC_15150</name>
</gene>
<dbReference type="Gene3D" id="1.25.40.10">
    <property type="entry name" value="Tetratricopeptide repeat domain"/>
    <property type="match status" value="2"/>
</dbReference>
<dbReference type="Pfam" id="PF13432">
    <property type="entry name" value="TPR_16"/>
    <property type="match status" value="2"/>
</dbReference>
<dbReference type="SMART" id="SM00028">
    <property type="entry name" value="TPR"/>
    <property type="match status" value="6"/>
</dbReference>
<evidence type="ECO:0000313" key="4">
    <source>
        <dbReference type="Proteomes" id="UP001596056"/>
    </source>
</evidence>
<dbReference type="SUPFAM" id="SSF48452">
    <property type="entry name" value="TPR-like"/>
    <property type="match status" value="3"/>
</dbReference>
<evidence type="ECO:0000256" key="1">
    <source>
        <dbReference type="PROSITE-ProRule" id="PRU00339"/>
    </source>
</evidence>